<feature type="domain" description="Reverse transcriptase" evidence="17">
    <location>
        <begin position="1219"/>
        <end position="1397"/>
    </location>
</feature>
<dbReference type="FunFam" id="3.30.70.270:FF:000020">
    <property type="entry name" value="Transposon Tf2-6 polyprotein-like Protein"/>
    <property type="match status" value="1"/>
</dbReference>
<dbReference type="InterPro" id="IPR021109">
    <property type="entry name" value="Peptidase_aspartic_dom_sf"/>
</dbReference>
<dbReference type="InterPro" id="IPR036875">
    <property type="entry name" value="Znf_CCHC_sf"/>
</dbReference>
<evidence type="ECO:0000259" key="14">
    <source>
        <dbReference type="PROSITE" id="PS50158"/>
    </source>
</evidence>
<dbReference type="FunFam" id="3.10.10.10:FF:000007">
    <property type="entry name" value="Retrovirus-related Pol polyprotein from transposon 17.6-like Protein"/>
    <property type="match status" value="1"/>
</dbReference>
<dbReference type="Pfam" id="PF17921">
    <property type="entry name" value="Integrase_H2C2"/>
    <property type="match status" value="1"/>
</dbReference>
<keyword evidence="10" id="KW-0695">RNA-directed DNA polymerase</keyword>
<feature type="compositionally biased region" description="Basic and acidic residues" evidence="13">
    <location>
        <begin position="110"/>
        <end position="125"/>
    </location>
</feature>
<evidence type="ECO:0000259" key="17">
    <source>
        <dbReference type="PROSITE" id="PS50878"/>
    </source>
</evidence>
<evidence type="ECO:0000259" key="16">
    <source>
        <dbReference type="PROSITE" id="PS50804"/>
    </source>
</evidence>
<dbReference type="GO" id="GO:0006508">
    <property type="term" value="P:proteolysis"/>
    <property type="evidence" value="ECO:0007669"/>
    <property type="project" value="UniProtKB-KW"/>
</dbReference>
<dbReference type="RefSeq" id="XP_041436006.1">
    <property type="nucleotide sequence ID" value="XM_041580072.1"/>
</dbReference>
<dbReference type="Pfam" id="PF22938">
    <property type="entry name" value="Integrase_p58_C"/>
    <property type="match status" value="1"/>
</dbReference>
<dbReference type="SUPFAM" id="SSF50630">
    <property type="entry name" value="Acid proteases"/>
    <property type="match status" value="1"/>
</dbReference>
<dbReference type="EC" id="3.1.26.4" evidence="2"/>
<dbReference type="InterPro" id="IPR000477">
    <property type="entry name" value="RT_dom"/>
</dbReference>
<feature type="region of interest" description="Disordered" evidence="13">
    <location>
        <begin position="335"/>
        <end position="384"/>
    </location>
</feature>
<evidence type="ECO:0000259" key="18">
    <source>
        <dbReference type="PROSITE" id="PS50994"/>
    </source>
</evidence>
<dbReference type="PROSITE" id="PS50158">
    <property type="entry name" value="ZF_CCHC"/>
    <property type="match status" value="1"/>
</dbReference>
<dbReference type="InterPro" id="IPR041373">
    <property type="entry name" value="RT_RNaseH"/>
</dbReference>
<evidence type="ECO:0000256" key="13">
    <source>
        <dbReference type="SAM" id="MobiDB-lite"/>
    </source>
</evidence>
<dbReference type="PROSITE" id="PS50878">
    <property type="entry name" value="RT_POL"/>
    <property type="match status" value="1"/>
</dbReference>
<evidence type="ECO:0000256" key="12">
    <source>
        <dbReference type="PROSITE-ProRule" id="PRU00047"/>
    </source>
</evidence>
<dbReference type="SUPFAM" id="SSF56672">
    <property type="entry name" value="DNA/RNA polymerases"/>
    <property type="match status" value="1"/>
</dbReference>
<keyword evidence="4" id="KW-0645">Protease</keyword>
<dbReference type="Gene3D" id="3.30.70.270">
    <property type="match status" value="2"/>
</dbReference>
<evidence type="ECO:0000259" key="15">
    <source>
        <dbReference type="PROSITE" id="PS50175"/>
    </source>
</evidence>
<organism evidence="19 20">
    <name type="scientific">Xenopus laevis</name>
    <name type="common">African clawed frog</name>
    <dbReference type="NCBI Taxonomy" id="8355"/>
    <lineage>
        <taxon>Eukaryota</taxon>
        <taxon>Metazoa</taxon>
        <taxon>Chordata</taxon>
        <taxon>Craniata</taxon>
        <taxon>Vertebrata</taxon>
        <taxon>Euteleostomi</taxon>
        <taxon>Amphibia</taxon>
        <taxon>Batrachia</taxon>
        <taxon>Anura</taxon>
        <taxon>Pipoidea</taxon>
        <taxon>Pipidae</taxon>
        <taxon>Xenopodinae</taxon>
        <taxon>Xenopus</taxon>
        <taxon>Xenopus</taxon>
    </lineage>
</organism>
<evidence type="ECO:0000256" key="11">
    <source>
        <dbReference type="ARBA" id="ARBA00039658"/>
    </source>
</evidence>
<dbReference type="Gene3D" id="3.10.10.10">
    <property type="entry name" value="HIV Type 1 Reverse Transcriptase, subunit A, domain 1"/>
    <property type="match status" value="1"/>
</dbReference>
<dbReference type="FunFam" id="1.10.340.70:FF:000001">
    <property type="entry name" value="Retrovirus-related Pol polyprotein from transposon gypsy-like Protein"/>
    <property type="match status" value="1"/>
</dbReference>
<name>A0A8J1M3Y0_XENLA</name>
<feature type="region of interest" description="Disordered" evidence="13">
    <location>
        <begin position="109"/>
        <end position="141"/>
    </location>
</feature>
<feature type="compositionally biased region" description="Low complexity" evidence="13">
    <location>
        <begin position="349"/>
        <end position="373"/>
    </location>
</feature>
<dbReference type="GO" id="GO:0008270">
    <property type="term" value="F:zinc ion binding"/>
    <property type="evidence" value="ECO:0007669"/>
    <property type="project" value="UniProtKB-KW"/>
</dbReference>
<dbReference type="InterPro" id="IPR001584">
    <property type="entry name" value="Integrase_cat-core"/>
</dbReference>
<dbReference type="Gene3D" id="3.30.420.10">
    <property type="entry name" value="Ribonuclease H-like superfamily/Ribonuclease H"/>
    <property type="match status" value="1"/>
</dbReference>
<gene>
    <name evidence="20" type="primary">LOC121399419</name>
</gene>
<keyword evidence="5" id="KW-0808">Transferase</keyword>
<dbReference type="InterPro" id="IPR038269">
    <property type="entry name" value="SCAN_sf"/>
</dbReference>
<dbReference type="PROSITE" id="PS50175">
    <property type="entry name" value="ASP_PROT_RETROV"/>
    <property type="match status" value="1"/>
</dbReference>
<accession>A0A8J1M3Y0</accession>
<dbReference type="GO" id="GO:0003964">
    <property type="term" value="F:RNA-directed DNA polymerase activity"/>
    <property type="evidence" value="ECO:0007669"/>
    <property type="project" value="UniProtKB-KW"/>
</dbReference>
<dbReference type="PANTHER" id="PTHR37984:SF5">
    <property type="entry name" value="PROTEIN NYNRIN-LIKE"/>
    <property type="match status" value="1"/>
</dbReference>
<evidence type="ECO:0000256" key="1">
    <source>
        <dbReference type="ARBA" id="ARBA00010879"/>
    </source>
</evidence>
<evidence type="ECO:0000256" key="5">
    <source>
        <dbReference type="ARBA" id="ARBA00022679"/>
    </source>
</evidence>
<dbReference type="PANTHER" id="PTHR37984">
    <property type="entry name" value="PROTEIN CBG26694"/>
    <property type="match status" value="1"/>
</dbReference>
<protein>
    <recommendedName>
        <fullName evidence="11">Gypsy retrotransposon integrase-like protein 1</fullName>
        <ecNumber evidence="3">2.7.7.49</ecNumber>
        <ecNumber evidence="2">3.1.26.4</ecNumber>
    </recommendedName>
</protein>
<dbReference type="KEGG" id="xla:121399419"/>
<sequence>MASYKRQSKEQLSRLCEERGIAVANQTKEWLIASLVESDQESSTGQVGQTMDIAIGQYHSDESGSNSSQSGTGSSLQLVLQQLGSSDPNLRLQLILQYQQAEAAAAERQASAEREAAERQAEREAAAAAAAAAAEREAAERQAERQFQLEMARLQKGTAPPHSSDSREANVFKPRLENFPVMEKDGDLDTFLRGFEKTCRQFHLPREQWASFLTPGLKGKALEVFADLPLEYDGDYDEIKKALIRHFNLTPEVHRKKFRSLQRGAHDSYTDVVGRLRITFHQWVQGRSVSTFTELEDLMILDQFLCICPVEVQQFVLDREPKTADQAAQIADAYTANRMPVSRKPIPNPGSHSWKGGKPGGSPSFPSYKPGGSVAAPASSPGVRPGQVDARRCFICNKVGHLSHVCPDKRKPTPPGKPPGPSPSVLFVAGTEGSHKDNLQPVTVGTQVTVGLRDTGAEVTLVRPELVNCEDIIPGKTMAVTGFGGVRPAVPMARVYLDWGAGRGLREVGVSETIPTNVLLGTDLGRLVSQYVPAGDPLEPAEPYVNPAHLQVSDNDVDCDGGWEGNQDVFACNSVLEPAESPCIDLGGGEVYVPSLSRGENNFTGSVGGFPVASHCDVGGGNLPCVAAVTRQQSVRASQYQTGGTGLEGLSLSGEEGPSEGSPLPVALLCPDPEDRGVPASGALLTLTPDPRFEASGREFEAALLTDASLEKMRGLAAQPPAETDKERIYWHENRLYRESMPTTTPEKWVSDRQLVVPLQFREQLLRIAHEIPLAGHLGVQKTKARLVHNFYWPNMGTDIANYCRSCHTCQRVGKNGDMGRAPLVPLPVIDEPFQRVAVDLIGPLAIPSSSGKRFILTVVDYATRYPEAVALSSIRADKVADALLSIFSRVGFPKEMLTDQGTQFMSNLMQCLCKKIQVNHLIASPYHPQTNGLCERFNGTLKHMLKTFVESQGKDWERYLPHLLFAYREVPQASTGFSPFELLYGRRVRGPLDLVREAWEGKLDTPEVSVVEYVIRFREKMEALTGLAHNNVTQAQAYQKQWYDRHARERVYEAGQKVWVLVPMRQNKLQAAWEGPYTILERANDVNYVIALDEDGKRKKVYHVNMIKAHYEREVSVMPVCGMAEESGSDPLLDLVAMAQGTEGIGGSQVSSMLTVNQRTQVMGLLNSYVSTFSGKPGRTSLAIHHVDTGDNRPIRQMAYRVSLEVKENLQREIEEMIGLGVIVPSHSPWASPVVLVPKKDGTTRFCVDYRKLNLVTTFDAYPMPRIDELLDQLAGAQYITIMDLSRGYWQIPMSPEAQERSAFITPFGLYEFQTMPFGMKNAPATFQRLVNQLLGGLEGFAVAYLDDIAIFSNSWEEHLAHLSQVLDRIQGAGLTIKPEKCQIGMTEVQYLGHRVGSGTLRPEPGKVEAITNWPTPKTKKQVMSFLGTAGYYRKFVPNYSALAKPLTDLTKKKLPRLVEWTADCDQAFKTLKTSLASAPVLQAPDFTRRFVVQTDASNYGLGAVLSQVNSKGEEHPVIYLSRKLLPREVAYATVEKECLAVVWALQKLQPYLYGRNFTVITDHNPLSWLNKVAGDNGKLLRWSLILQQYDFTIQHKKGSEHGNADGLSRQGDCAELVGTGEGR</sequence>
<evidence type="ECO:0000313" key="19">
    <source>
        <dbReference type="Proteomes" id="UP000186698"/>
    </source>
</evidence>
<evidence type="ECO:0000256" key="9">
    <source>
        <dbReference type="ARBA" id="ARBA00022801"/>
    </source>
</evidence>
<feature type="domain" description="Integrase catalytic" evidence="18">
    <location>
        <begin position="829"/>
        <end position="988"/>
    </location>
</feature>
<dbReference type="SUPFAM" id="SSF53098">
    <property type="entry name" value="Ribonuclease H-like"/>
    <property type="match status" value="1"/>
</dbReference>
<dbReference type="InterPro" id="IPR041588">
    <property type="entry name" value="Integrase_H2C2"/>
</dbReference>
<evidence type="ECO:0000256" key="7">
    <source>
        <dbReference type="ARBA" id="ARBA00022722"/>
    </source>
</evidence>
<keyword evidence="19" id="KW-1185">Reference proteome</keyword>
<evidence type="ECO:0000256" key="6">
    <source>
        <dbReference type="ARBA" id="ARBA00022695"/>
    </source>
</evidence>
<dbReference type="InterPro" id="IPR054465">
    <property type="entry name" value="Integrase_p58-like_C"/>
</dbReference>
<evidence type="ECO:0000256" key="10">
    <source>
        <dbReference type="ARBA" id="ARBA00022918"/>
    </source>
</evidence>
<dbReference type="SUPFAM" id="SSF47353">
    <property type="entry name" value="Retrovirus capsid dimerization domain-like"/>
    <property type="match status" value="1"/>
</dbReference>
<dbReference type="InterPro" id="IPR043502">
    <property type="entry name" value="DNA/RNA_pol_sf"/>
</dbReference>
<feature type="compositionally biased region" description="Low complexity" evidence="13">
    <location>
        <begin position="648"/>
        <end position="662"/>
    </location>
</feature>
<dbReference type="InterPro" id="IPR001878">
    <property type="entry name" value="Znf_CCHC"/>
</dbReference>
<keyword evidence="12" id="KW-0862">Zinc</keyword>
<dbReference type="InterPro" id="IPR036397">
    <property type="entry name" value="RNaseH_sf"/>
</dbReference>
<keyword evidence="12" id="KW-0863">Zinc-finger</keyword>
<evidence type="ECO:0000313" key="20">
    <source>
        <dbReference type="RefSeq" id="XP_041436006.1"/>
    </source>
</evidence>
<dbReference type="GO" id="GO:0015074">
    <property type="term" value="P:DNA integration"/>
    <property type="evidence" value="ECO:0007669"/>
    <property type="project" value="InterPro"/>
</dbReference>
<feature type="domain" description="SCAN box" evidence="16">
    <location>
        <begin position="255"/>
        <end position="332"/>
    </location>
</feature>
<dbReference type="CDD" id="cd09274">
    <property type="entry name" value="RNase_HI_RT_Ty3"/>
    <property type="match status" value="1"/>
</dbReference>
<feature type="domain" description="CCHC-type" evidence="14">
    <location>
        <begin position="391"/>
        <end position="408"/>
    </location>
</feature>
<keyword evidence="7" id="KW-0540">Nuclease</keyword>
<comment type="similarity">
    <text evidence="1">Belongs to the beta type-B retroviral polymerase family. HERV class-II K(HML-2) pol subfamily.</text>
</comment>
<evidence type="ECO:0000256" key="3">
    <source>
        <dbReference type="ARBA" id="ARBA00012493"/>
    </source>
</evidence>
<evidence type="ECO:0000256" key="4">
    <source>
        <dbReference type="ARBA" id="ARBA00022670"/>
    </source>
</evidence>
<proteinExistence type="inferred from homology"/>
<dbReference type="PROSITE" id="PS50804">
    <property type="entry name" value="SCAN_BOX"/>
    <property type="match status" value="1"/>
</dbReference>
<dbReference type="InterPro" id="IPR001995">
    <property type="entry name" value="Peptidase_A2_cat"/>
</dbReference>
<dbReference type="InterPro" id="IPR012337">
    <property type="entry name" value="RNaseH-like_sf"/>
</dbReference>
<dbReference type="GeneID" id="121399419"/>
<feature type="domain" description="Peptidase A2" evidence="15">
    <location>
        <begin position="449"/>
        <end position="524"/>
    </location>
</feature>
<dbReference type="Pfam" id="PF00078">
    <property type="entry name" value="RVT_1"/>
    <property type="match status" value="1"/>
</dbReference>
<evidence type="ECO:0000256" key="8">
    <source>
        <dbReference type="ARBA" id="ARBA00022759"/>
    </source>
</evidence>
<dbReference type="Pfam" id="PF02023">
    <property type="entry name" value="SCAN"/>
    <property type="match status" value="1"/>
</dbReference>
<evidence type="ECO:0000256" key="2">
    <source>
        <dbReference type="ARBA" id="ARBA00012180"/>
    </source>
</evidence>
<dbReference type="Pfam" id="PF00665">
    <property type="entry name" value="rve"/>
    <property type="match status" value="1"/>
</dbReference>
<dbReference type="FunFam" id="3.10.20.370:FF:000001">
    <property type="entry name" value="Retrovirus-related Pol polyprotein from transposon 17.6-like protein"/>
    <property type="match status" value="1"/>
</dbReference>
<keyword evidence="9" id="KW-0378">Hydrolase</keyword>
<dbReference type="InterPro" id="IPR050951">
    <property type="entry name" value="Retrovirus_Pol_polyprotein"/>
</dbReference>
<dbReference type="Gene3D" id="1.10.4020.10">
    <property type="entry name" value="DNA breaking-rejoining enzymes"/>
    <property type="match status" value="1"/>
</dbReference>
<keyword evidence="8" id="KW-0255">Endonuclease</keyword>
<dbReference type="PROSITE" id="PS50994">
    <property type="entry name" value="INTEGRASE"/>
    <property type="match status" value="1"/>
</dbReference>
<dbReference type="CDD" id="cd01647">
    <property type="entry name" value="RT_LTR"/>
    <property type="match status" value="1"/>
</dbReference>
<keyword evidence="12" id="KW-0479">Metal-binding</keyword>
<dbReference type="GO" id="GO:0004523">
    <property type="term" value="F:RNA-DNA hybrid ribonuclease activity"/>
    <property type="evidence" value="ECO:0007669"/>
    <property type="project" value="UniProtKB-EC"/>
</dbReference>
<reference evidence="20" key="1">
    <citation type="submission" date="2025-08" db="UniProtKB">
        <authorList>
            <consortium name="RefSeq"/>
        </authorList>
    </citation>
    <scope>IDENTIFICATION</scope>
    <source>
        <strain evidence="20">J_2021</strain>
        <tissue evidence="20">Erythrocytes</tissue>
    </source>
</reference>
<dbReference type="Gene3D" id="1.10.340.70">
    <property type="match status" value="1"/>
</dbReference>
<keyword evidence="6" id="KW-0548">Nucleotidyltransferase</keyword>
<dbReference type="OrthoDB" id="9906058at2759"/>
<dbReference type="GO" id="GO:0003676">
    <property type="term" value="F:nucleic acid binding"/>
    <property type="evidence" value="ECO:0007669"/>
    <property type="project" value="InterPro"/>
</dbReference>
<dbReference type="InterPro" id="IPR003309">
    <property type="entry name" value="SCAN_dom"/>
</dbReference>
<dbReference type="FunFam" id="3.30.420.10:FF:000032">
    <property type="entry name" value="Retrovirus-related Pol polyprotein from transposon 297-like Protein"/>
    <property type="match status" value="1"/>
</dbReference>
<dbReference type="SUPFAM" id="SSF57756">
    <property type="entry name" value="Retrovirus zinc finger-like domains"/>
    <property type="match status" value="1"/>
</dbReference>
<dbReference type="Proteomes" id="UP000186698">
    <property type="component" value="Chromosome 1S"/>
</dbReference>
<dbReference type="EC" id="2.7.7.49" evidence="3"/>
<dbReference type="InterPro" id="IPR043128">
    <property type="entry name" value="Rev_trsase/Diguanyl_cyclase"/>
</dbReference>
<feature type="region of interest" description="Disordered" evidence="13">
    <location>
        <begin position="639"/>
        <end position="662"/>
    </location>
</feature>
<dbReference type="Pfam" id="PF17917">
    <property type="entry name" value="RT_RNaseH"/>
    <property type="match status" value="1"/>
</dbReference>
<dbReference type="GO" id="GO:0004190">
    <property type="term" value="F:aspartic-type endopeptidase activity"/>
    <property type="evidence" value="ECO:0007669"/>
    <property type="project" value="InterPro"/>
</dbReference>